<dbReference type="OrthoDB" id="26525at2759"/>
<dbReference type="GO" id="GO:0005509">
    <property type="term" value="F:calcium ion binding"/>
    <property type="evidence" value="ECO:0007669"/>
    <property type="project" value="InterPro"/>
</dbReference>
<feature type="domain" description="EF-hand" evidence="3">
    <location>
        <begin position="96"/>
        <end position="131"/>
    </location>
</feature>
<dbReference type="GO" id="GO:0016460">
    <property type="term" value="C:myosin II complex"/>
    <property type="evidence" value="ECO:0007669"/>
    <property type="project" value="TreeGrafter"/>
</dbReference>
<dbReference type="InterPro" id="IPR018247">
    <property type="entry name" value="EF_Hand_1_Ca_BS"/>
</dbReference>
<dbReference type="InterPro" id="IPR050230">
    <property type="entry name" value="CALM/Myosin/TropC-like"/>
</dbReference>
<accession>A0A8K0E8N3</accession>
<dbReference type="SUPFAM" id="SSF47473">
    <property type="entry name" value="EF-hand"/>
    <property type="match status" value="1"/>
</dbReference>
<keyword evidence="1" id="KW-0677">Repeat</keyword>
<evidence type="ECO:0000256" key="1">
    <source>
        <dbReference type="ARBA" id="ARBA00022737"/>
    </source>
</evidence>
<evidence type="ECO:0000313" key="5">
    <source>
        <dbReference type="Proteomes" id="UP000838412"/>
    </source>
</evidence>
<dbReference type="Gene3D" id="1.10.238.10">
    <property type="entry name" value="EF-hand"/>
    <property type="match status" value="1"/>
</dbReference>
<dbReference type="Pfam" id="PF13499">
    <property type="entry name" value="EF-hand_7"/>
    <property type="match status" value="1"/>
</dbReference>
<name>A0A8K0E8N3_BRALA</name>
<evidence type="ECO:0000256" key="2">
    <source>
        <dbReference type="ARBA" id="ARBA00022837"/>
    </source>
</evidence>
<dbReference type="PROSITE" id="PS00018">
    <property type="entry name" value="EF_HAND_1"/>
    <property type="match status" value="3"/>
</dbReference>
<dbReference type="InterPro" id="IPR002048">
    <property type="entry name" value="EF_hand_dom"/>
</dbReference>
<gene>
    <name evidence="4" type="primary">CALML3</name>
    <name evidence="4" type="ORF">BLAG_LOCUS7363</name>
</gene>
<proteinExistence type="predicted"/>
<keyword evidence="5" id="KW-1185">Reference proteome</keyword>
<dbReference type="FunFam" id="1.10.238.10:FF:000003">
    <property type="entry name" value="Calmodulin A"/>
    <property type="match status" value="1"/>
</dbReference>
<feature type="domain" description="EF-hand" evidence="3">
    <location>
        <begin position="134"/>
        <end position="167"/>
    </location>
</feature>
<dbReference type="Pfam" id="PF00036">
    <property type="entry name" value="EF-hand_1"/>
    <property type="match status" value="1"/>
</dbReference>
<dbReference type="PROSITE" id="PS50222">
    <property type="entry name" value="EF_HAND_2"/>
    <property type="match status" value="3"/>
</dbReference>
<dbReference type="Proteomes" id="UP000838412">
    <property type="component" value="Chromosome 14"/>
</dbReference>
<dbReference type="EMBL" id="OV696699">
    <property type="protein sequence ID" value="CAH1244819.1"/>
    <property type="molecule type" value="Genomic_DNA"/>
</dbReference>
<dbReference type="SMART" id="SM00054">
    <property type="entry name" value="EFh"/>
    <property type="match status" value="3"/>
</dbReference>
<dbReference type="InterPro" id="IPR011992">
    <property type="entry name" value="EF-hand-dom_pair"/>
</dbReference>
<dbReference type="PANTHER" id="PTHR23048:SF0">
    <property type="entry name" value="CALMODULIN LIKE 3"/>
    <property type="match status" value="1"/>
</dbReference>
<feature type="domain" description="EF-hand" evidence="3">
    <location>
        <begin position="22"/>
        <end position="57"/>
    </location>
</feature>
<evidence type="ECO:0000259" key="3">
    <source>
        <dbReference type="PROSITE" id="PS50222"/>
    </source>
</evidence>
<dbReference type="AlphaFoldDB" id="A0A8K0E8N3"/>
<evidence type="ECO:0000313" key="4">
    <source>
        <dbReference type="EMBL" id="CAH1244819.1"/>
    </source>
</evidence>
<organism evidence="4 5">
    <name type="scientific">Branchiostoma lanceolatum</name>
    <name type="common">Common lancelet</name>
    <name type="synonym">Amphioxus lanceolatum</name>
    <dbReference type="NCBI Taxonomy" id="7740"/>
    <lineage>
        <taxon>Eukaryota</taxon>
        <taxon>Metazoa</taxon>
        <taxon>Chordata</taxon>
        <taxon>Cephalochordata</taxon>
        <taxon>Leptocardii</taxon>
        <taxon>Amphioxiformes</taxon>
        <taxon>Branchiostomatidae</taxon>
        <taxon>Branchiostoma</taxon>
    </lineage>
</organism>
<dbReference type="PANTHER" id="PTHR23048">
    <property type="entry name" value="MYOSIN LIGHT CHAIN 1, 3"/>
    <property type="match status" value="1"/>
</dbReference>
<sequence length="167" mass="18753">MAGVCDTAVETASSAPVPTIRVTSPDVEEIFRKFDIDKDGYISNTELEDALWDLDAVPTEGLIKAIMEQYCRHGNNQLDLVEFDTLVADFRSIGNVDPETLLKTFNKMDKDNSGFIDVEELKQGLQEYFREEPVTEDIVQTIMEAVDKNKDGKISIVEFVNLLDVTV</sequence>
<protein>
    <submittedName>
        <fullName evidence="4">CALML3 protein</fullName>
    </submittedName>
</protein>
<reference evidence="4" key="1">
    <citation type="submission" date="2022-01" db="EMBL/GenBank/DDBJ databases">
        <authorList>
            <person name="Braso-Vives M."/>
        </authorList>
    </citation>
    <scope>NUCLEOTIDE SEQUENCE</scope>
</reference>
<keyword evidence="2" id="KW-0106">Calcium</keyword>